<keyword evidence="2" id="KW-0812">Transmembrane</keyword>
<sequence>MASEVQAKGDGQYNGSLLEILTIVLASISVLVVAVRGVAKHRISKAVESTDVLLPLALVFAVAQSVFVRLAISNGLGSHVDTLTDDQILTFQKLTYAGNLLFQLVLALSQVIVVLLIKNVQPQRPVRIGCNCLLGFITVYSALSLSILAFQCSLPTPWLVSTDSCVDRKTFLTAFIITSIGIDAATLILPIIMMCKVSTSRDKKIFVCVLFGTRLALPLVTAPQIYRLQTVIVSKDLTWDLVSFQLWIQIVLNLAIITASLPSLGKVMWELWAFGSSLRTSRSMQGSGGSRDFGHELGLEQAPPQYQEKPAAAEPYLGQPGPVIYADEKDDWSEQVLHKVREIGSVDSLQTVVGQGQAKDLRGVAAPPPKPSLTHLAPSPAYTPSRRHNHSYRRPDILSPVIERSPYIEGMTGMTPQMASQHWGRQQQQQRPQQQQESGNDDGFLHPPHSPQLTSGPPSYAASSHYDDDGCRSEMDCGSEFEIDSYYMGNTNYLRQYDPRRTEIVMQSMIEDLQKENAKVDPAKRWEHGWI</sequence>
<dbReference type="PANTHER" id="PTHR38794">
    <property type="entry name" value="INTEGRAL MEMBRANE PROTEIN"/>
    <property type="match status" value="1"/>
</dbReference>
<evidence type="ECO:0000313" key="4">
    <source>
        <dbReference type="EMBL" id="KAK5530498.1"/>
    </source>
</evidence>
<feature type="compositionally biased region" description="Low complexity" evidence="1">
    <location>
        <begin position="425"/>
        <end position="436"/>
    </location>
</feature>
<evidence type="ECO:0000256" key="1">
    <source>
        <dbReference type="SAM" id="MobiDB-lite"/>
    </source>
</evidence>
<name>A0AAV9Q0E9_9PEZI</name>
<protein>
    <recommendedName>
        <fullName evidence="3">Rhodopsin domain-containing protein</fullName>
    </recommendedName>
</protein>
<feature type="transmembrane region" description="Helical" evidence="2">
    <location>
        <begin position="205"/>
        <end position="226"/>
    </location>
</feature>
<feature type="transmembrane region" description="Helical" evidence="2">
    <location>
        <begin position="170"/>
        <end position="193"/>
    </location>
</feature>
<keyword evidence="2" id="KW-1133">Transmembrane helix</keyword>
<evidence type="ECO:0000259" key="3">
    <source>
        <dbReference type="Pfam" id="PF20684"/>
    </source>
</evidence>
<gene>
    <name evidence="4" type="ORF">LTR25_009076</name>
</gene>
<keyword evidence="5" id="KW-1185">Reference proteome</keyword>
<feature type="transmembrane region" description="Helical" evidence="2">
    <location>
        <begin position="246"/>
        <end position="269"/>
    </location>
</feature>
<dbReference type="Proteomes" id="UP001345827">
    <property type="component" value="Unassembled WGS sequence"/>
</dbReference>
<feature type="transmembrane region" description="Helical" evidence="2">
    <location>
        <begin position="20"/>
        <end position="39"/>
    </location>
</feature>
<comment type="caution">
    <text evidence="4">The sequence shown here is derived from an EMBL/GenBank/DDBJ whole genome shotgun (WGS) entry which is preliminary data.</text>
</comment>
<dbReference type="InterPro" id="IPR049326">
    <property type="entry name" value="Rhodopsin_dom_fungi"/>
</dbReference>
<organism evidence="4 5">
    <name type="scientific">Vermiconidia calcicola</name>
    <dbReference type="NCBI Taxonomy" id="1690605"/>
    <lineage>
        <taxon>Eukaryota</taxon>
        <taxon>Fungi</taxon>
        <taxon>Dikarya</taxon>
        <taxon>Ascomycota</taxon>
        <taxon>Pezizomycotina</taxon>
        <taxon>Dothideomycetes</taxon>
        <taxon>Dothideomycetidae</taxon>
        <taxon>Mycosphaerellales</taxon>
        <taxon>Extremaceae</taxon>
        <taxon>Vermiconidia</taxon>
    </lineage>
</organism>
<dbReference type="EMBL" id="JAXLQG010000019">
    <property type="protein sequence ID" value="KAK5530498.1"/>
    <property type="molecule type" value="Genomic_DNA"/>
</dbReference>
<proteinExistence type="predicted"/>
<dbReference type="Pfam" id="PF20684">
    <property type="entry name" value="Fung_rhodopsin"/>
    <property type="match status" value="1"/>
</dbReference>
<evidence type="ECO:0000313" key="5">
    <source>
        <dbReference type="Proteomes" id="UP001345827"/>
    </source>
</evidence>
<feature type="transmembrane region" description="Helical" evidence="2">
    <location>
        <begin position="51"/>
        <end position="72"/>
    </location>
</feature>
<feature type="region of interest" description="Disordered" evidence="1">
    <location>
        <begin position="411"/>
        <end position="471"/>
    </location>
</feature>
<feature type="transmembrane region" description="Helical" evidence="2">
    <location>
        <begin position="128"/>
        <end position="150"/>
    </location>
</feature>
<feature type="domain" description="Rhodopsin" evidence="3">
    <location>
        <begin position="36"/>
        <end position="267"/>
    </location>
</feature>
<dbReference type="PANTHER" id="PTHR38794:SF3">
    <property type="entry name" value="INTEGRAL MEMBRANE PROTEIN"/>
    <property type="match status" value="1"/>
</dbReference>
<accession>A0AAV9Q0E9</accession>
<reference evidence="4 5" key="1">
    <citation type="submission" date="2023-06" db="EMBL/GenBank/DDBJ databases">
        <title>Black Yeasts Isolated from many extreme environments.</title>
        <authorList>
            <person name="Coleine C."/>
            <person name="Stajich J.E."/>
            <person name="Selbmann L."/>
        </authorList>
    </citation>
    <scope>NUCLEOTIDE SEQUENCE [LARGE SCALE GENOMIC DNA]</scope>
    <source>
        <strain evidence="4 5">CCFEE 5887</strain>
    </source>
</reference>
<feature type="region of interest" description="Disordered" evidence="1">
    <location>
        <begin position="358"/>
        <end position="394"/>
    </location>
</feature>
<dbReference type="AlphaFoldDB" id="A0AAV9Q0E9"/>
<keyword evidence="2" id="KW-0472">Membrane</keyword>
<evidence type="ECO:0000256" key="2">
    <source>
        <dbReference type="SAM" id="Phobius"/>
    </source>
</evidence>
<feature type="transmembrane region" description="Helical" evidence="2">
    <location>
        <begin position="96"/>
        <end position="116"/>
    </location>
</feature>
<feature type="compositionally biased region" description="Polar residues" evidence="1">
    <location>
        <begin position="414"/>
        <end position="424"/>
    </location>
</feature>